<dbReference type="Pfam" id="PF01510">
    <property type="entry name" value="Amidase_2"/>
    <property type="match status" value="1"/>
</dbReference>
<dbReference type="AlphaFoldDB" id="A0AAU2VUS6"/>
<sequence length="877" mass="87840">MSTSKKHTHSPLSLRRRALLTVGVVVLSGAGSAAYAVAGPAGNGTAVDHEVRSAAVRTVELTGQGAGRKGLPKQGTKEYSAALLTWSDPDTELKGTAQIRSKGVGTGKWSAWQALPDDPFSADGKEAEDAATRGGTSAVWTGPSDGVEVRVVAADGSASALPSGMDVKLLDPGTDPAGAPKPVASARDVTPAPSDTGTDATATTGTTSPPSGAATVSPAPTAPAPLPSTVVKPPIITQAQWGASTDYDGTPEYGQEIKAAVVHHTGVDQDNGVPCSQSMARMRTIQQEHFARGYYDIGYNFVVDRCGQIFEGRSGGMDLPVTGAHDVGFNTNTVGISYIGNTMTLKPTRAGLEAISRVVAWKFGMYGISPSSNVTLVSGSPLGQDGNKVAEGDSITLPRVFGHRDTNTTLCPGDALYGKLPLVRTLAASPGVSHALTRSDFDGDGVTDLVAGTPQTGSGAGSLTVVPGGDDGPVASAKRIIDQNSPGVPGSSESGDLFGASNAYGDVNGDGYGDLVIGSPGEDDTSGHADSGLISVMYGPALNTGTSYGTATATRAAGEKLGTSVATGDFNADGKSDIFSVAPGKPGRWWSYDSGTGAATSGYLNTTAYTAAVSYAAVATGDFNRDGYADAAVNFRDPTGISRVLWLKGSSGGLQRVGILSAKGGRSLAAGDVTGDGIDDLVVGQPGTTESGTTDKGGSVTLLKGTTAGLTATGAITLGQDSAGVPGGGEAGDELGASVAVGDYDLDGYADVMAGSPNEDITRAGVSRVDAGAVILFKGTSTGISGTGSVTYSQDTADVSGDTESGDRLGSSVLLQDLSGYGRADLAIGADGENAGDGVFLQLDSGSAGISAKSALYYGRSNLGTPVGAHLGETLAP</sequence>
<dbReference type="EMBL" id="CP108313">
    <property type="protein sequence ID" value="WTW70843.1"/>
    <property type="molecule type" value="Genomic_DNA"/>
</dbReference>
<feature type="signal peptide" evidence="6">
    <location>
        <begin position="1"/>
        <end position="38"/>
    </location>
</feature>
<evidence type="ECO:0000256" key="4">
    <source>
        <dbReference type="ARBA" id="ARBA00023180"/>
    </source>
</evidence>
<dbReference type="InterPro" id="IPR013517">
    <property type="entry name" value="FG-GAP"/>
</dbReference>
<dbReference type="InterPro" id="IPR015510">
    <property type="entry name" value="PGRP"/>
</dbReference>
<dbReference type="PANTHER" id="PTHR11022:SF41">
    <property type="entry name" value="PEPTIDOGLYCAN-RECOGNITION PROTEIN LC-RELATED"/>
    <property type="match status" value="1"/>
</dbReference>
<dbReference type="SMART" id="SM00191">
    <property type="entry name" value="Int_alpha"/>
    <property type="match status" value="6"/>
</dbReference>
<dbReference type="SMART" id="SM00701">
    <property type="entry name" value="PGRP"/>
    <property type="match status" value="1"/>
</dbReference>
<gene>
    <name evidence="9" type="ORF">OG398_22555</name>
</gene>
<evidence type="ECO:0000259" key="8">
    <source>
        <dbReference type="SMART" id="SM00701"/>
    </source>
</evidence>
<name>A0AAU2VUS6_9ACTN</name>
<evidence type="ECO:0000256" key="6">
    <source>
        <dbReference type="SAM" id="SignalP"/>
    </source>
</evidence>
<keyword evidence="2 6" id="KW-0732">Signal</keyword>
<evidence type="ECO:0000256" key="2">
    <source>
        <dbReference type="ARBA" id="ARBA00022729"/>
    </source>
</evidence>
<dbReference type="GO" id="GO:0009253">
    <property type="term" value="P:peptidoglycan catabolic process"/>
    <property type="evidence" value="ECO:0007669"/>
    <property type="project" value="InterPro"/>
</dbReference>
<dbReference type="Gene3D" id="2.130.10.130">
    <property type="entry name" value="Integrin alpha, N-terminal"/>
    <property type="match status" value="3"/>
</dbReference>
<dbReference type="Pfam" id="PF01839">
    <property type="entry name" value="FG-GAP"/>
    <property type="match status" value="4"/>
</dbReference>
<dbReference type="SMART" id="SM00644">
    <property type="entry name" value="Ami_2"/>
    <property type="match status" value="1"/>
</dbReference>
<dbReference type="Gene3D" id="3.40.80.10">
    <property type="entry name" value="Peptidoglycan recognition protein-like"/>
    <property type="match status" value="1"/>
</dbReference>
<dbReference type="PROSITE" id="PS51470">
    <property type="entry name" value="FG_GAP"/>
    <property type="match status" value="2"/>
</dbReference>
<organism evidence="9">
    <name type="scientific">Streptomyces sp. NBC_00008</name>
    <dbReference type="NCBI Taxonomy" id="2903610"/>
    <lineage>
        <taxon>Bacteria</taxon>
        <taxon>Bacillati</taxon>
        <taxon>Actinomycetota</taxon>
        <taxon>Actinomycetes</taxon>
        <taxon>Kitasatosporales</taxon>
        <taxon>Streptomycetaceae</taxon>
        <taxon>Streptomyces</taxon>
    </lineage>
</organism>
<dbReference type="SUPFAM" id="SSF69318">
    <property type="entry name" value="Integrin alpha N-terminal domain"/>
    <property type="match status" value="1"/>
</dbReference>
<dbReference type="Pfam" id="PF13517">
    <property type="entry name" value="FG-GAP_3"/>
    <property type="match status" value="1"/>
</dbReference>
<dbReference type="PANTHER" id="PTHR11022">
    <property type="entry name" value="PEPTIDOGLYCAN RECOGNITION PROTEIN"/>
    <property type="match status" value="1"/>
</dbReference>
<dbReference type="InterPro" id="IPR002502">
    <property type="entry name" value="Amidase_domain"/>
</dbReference>
<dbReference type="InterPro" id="IPR028994">
    <property type="entry name" value="Integrin_alpha_N"/>
</dbReference>
<proteinExistence type="inferred from homology"/>
<keyword evidence="9" id="KW-0378">Hydrolase</keyword>
<accession>A0AAU2VUS6</accession>
<dbReference type="InterPro" id="IPR036505">
    <property type="entry name" value="Amidase/PGRP_sf"/>
</dbReference>
<evidence type="ECO:0000313" key="9">
    <source>
        <dbReference type="EMBL" id="WTW70843.1"/>
    </source>
</evidence>
<protein>
    <submittedName>
        <fullName evidence="9">N-acetylmuramoyl-L-alanine amidase</fullName>
        <ecNumber evidence="9">3.5.1.28</ecNumber>
    </submittedName>
</protein>
<evidence type="ECO:0000256" key="3">
    <source>
        <dbReference type="ARBA" id="ARBA00022737"/>
    </source>
</evidence>
<feature type="compositionally biased region" description="Low complexity" evidence="5">
    <location>
        <begin position="190"/>
        <end position="219"/>
    </location>
</feature>
<feature type="domain" description="Peptidoglycan recognition protein family" evidence="8">
    <location>
        <begin position="233"/>
        <end position="381"/>
    </location>
</feature>
<feature type="domain" description="N-acetylmuramoyl-L-alanine amidase" evidence="7">
    <location>
        <begin position="245"/>
        <end position="413"/>
    </location>
</feature>
<dbReference type="GO" id="GO:0008270">
    <property type="term" value="F:zinc ion binding"/>
    <property type="evidence" value="ECO:0007669"/>
    <property type="project" value="InterPro"/>
</dbReference>
<feature type="region of interest" description="Disordered" evidence="5">
    <location>
        <begin position="160"/>
        <end position="231"/>
    </location>
</feature>
<dbReference type="CDD" id="cd06583">
    <property type="entry name" value="PGRP"/>
    <property type="match status" value="1"/>
</dbReference>
<keyword evidence="3" id="KW-0677">Repeat</keyword>
<keyword evidence="4" id="KW-0325">Glycoprotein</keyword>
<feature type="chain" id="PRO_5043760134" evidence="6">
    <location>
        <begin position="39"/>
        <end position="877"/>
    </location>
</feature>
<evidence type="ECO:0000256" key="5">
    <source>
        <dbReference type="SAM" id="MobiDB-lite"/>
    </source>
</evidence>
<dbReference type="EC" id="3.5.1.28" evidence="9"/>
<evidence type="ECO:0000256" key="1">
    <source>
        <dbReference type="ARBA" id="ARBA00007553"/>
    </source>
</evidence>
<dbReference type="SUPFAM" id="SSF55846">
    <property type="entry name" value="N-acetylmuramoyl-L-alanine amidase-like"/>
    <property type="match status" value="1"/>
</dbReference>
<feature type="region of interest" description="Disordered" evidence="5">
    <location>
        <begin position="116"/>
        <end position="143"/>
    </location>
</feature>
<dbReference type="InterPro" id="IPR006619">
    <property type="entry name" value="PGRP_domain_met/bac"/>
</dbReference>
<dbReference type="InterPro" id="IPR013519">
    <property type="entry name" value="Int_alpha_beta-p"/>
</dbReference>
<reference evidence="9" key="1">
    <citation type="submission" date="2022-10" db="EMBL/GenBank/DDBJ databases">
        <title>The complete genomes of actinobacterial strains from the NBC collection.</title>
        <authorList>
            <person name="Joergensen T.S."/>
            <person name="Alvarez Arevalo M."/>
            <person name="Sterndorff E.B."/>
            <person name="Faurdal D."/>
            <person name="Vuksanovic O."/>
            <person name="Mourched A.-S."/>
            <person name="Charusanti P."/>
            <person name="Shaw S."/>
            <person name="Blin K."/>
            <person name="Weber T."/>
        </authorList>
    </citation>
    <scope>NUCLEOTIDE SEQUENCE</scope>
    <source>
        <strain evidence="9">NBC_00008</strain>
    </source>
</reference>
<dbReference type="GO" id="GO:0008745">
    <property type="term" value="F:N-acetylmuramoyl-L-alanine amidase activity"/>
    <property type="evidence" value="ECO:0007669"/>
    <property type="project" value="UniProtKB-EC"/>
</dbReference>
<evidence type="ECO:0000259" key="7">
    <source>
        <dbReference type="SMART" id="SM00644"/>
    </source>
</evidence>
<comment type="similarity">
    <text evidence="1">Belongs to the N-acetylmuramoyl-L-alanine amidase 2 family.</text>
</comment>